<dbReference type="RefSeq" id="WP_326927185.1">
    <property type="nucleotide sequence ID" value="NZ_CP123443.1"/>
</dbReference>
<keyword evidence="5" id="KW-1185">Reference proteome</keyword>
<sequence>MALSHKWALITGASSGIGKALAYVHAKRGGNLIIVARREKQLLALKDELEQTYSVEVEVIAKDLTQPNTAQQLYNEVKTRGLSVEYLINNAGFGGLGKFHERPWELDKAMIQLNILALTELSRLFLPDFVARNSGRILNVSSTASLVPGPLQAVYYAGKAYVTSFSYALAEELRTSSVTVTALLPGATESEFAGVSGMDKTLLFQKPYRASSVAHAGYKAMEAGKLSVVAGISFGQRLMLLAIPLLPKKLILQQISQMQQPRS</sequence>
<dbReference type="GO" id="GO:0016491">
    <property type="term" value="F:oxidoreductase activity"/>
    <property type="evidence" value="ECO:0007669"/>
    <property type="project" value="UniProtKB-KW"/>
</dbReference>
<accession>A0ABY8MG59</accession>
<dbReference type="Proteomes" id="UP001228690">
    <property type="component" value="Chromosome"/>
</dbReference>
<dbReference type="PRINTS" id="PR00080">
    <property type="entry name" value="SDRFAMILY"/>
</dbReference>
<name>A0ABY8MG59_9SPIO</name>
<dbReference type="Gene3D" id="3.40.50.720">
    <property type="entry name" value="NAD(P)-binding Rossmann-like Domain"/>
    <property type="match status" value="1"/>
</dbReference>
<evidence type="ECO:0000256" key="3">
    <source>
        <dbReference type="RuleBase" id="RU000363"/>
    </source>
</evidence>
<dbReference type="EC" id="1.-.-.-" evidence="4"/>
<evidence type="ECO:0000313" key="5">
    <source>
        <dbReference type="Proteomes" id="UP001228690"/>
    </source>
</evidence>
<protein>
    <submittedName>
        <fullName evidence="4">SDR family oxidoreductase</fullName>
        <ecNumber evidence="4">1.-.-.-</ecNumber>
    </submittedName>
</protein>
<evidence type="ECO:0000256" key="1">
    <source>
        <dbReference type="ARBA" id="ARBA00006484"/>
    </source>
</evidence>
<dbReference type="PANTHER" id="PTHR42901">
    <property type="entry name" value="ALCOHOL DEHYDROGENASE"/>
    <property type="match status" value="1"/>
</dbReference>
<evidence type="ECO:0000313" key="4">
    <source>
        <dbReference type="EMBL" id="WGK68997.1"/>
    </source>
</evidence>
<dbReference type="Pfam" id="PF00106">
    <property type="entry name" value="adh_short"/>
    <property type="match status" value="1"/>
</dbReference>
<proteinExistence type="inferred from homology"/>
<dbReference type="EMBL" id="CP123443">
    <property type="protein sequence ID" value="WGK68997.1"/>
    <property type="molecule type" value="Genomic_DNA"/>
</dbReference>
<dbReference type="PRINTS" id="PR00081">
    <property type="entry name" value="GDHRDH"/>
</dbReference>
<dbReference type="InterPro" id="IPR002347">
    <property type="entry name" value="SDR_fam"/>
</dbReference>
<dbReference type="InterPro" id="IPR036291">
    <property type="entry name" value="NAD(P)-bd_dom_sf"/>
</dbReference>
<organism evidence="4 5">
    <name type="scientific">Candidatus Haliotispira prima</name>
    <dbReference type="NCBI Taxonomy" id="3034016"/>
    <lineage>
        <taxon>Bacteria</taxon>
        <taxon>Pseudomonadati</taxon>
        <taxon>Spirochaetota</taxon>
        <taxon>Spirochaetia</taxon>
        <taxon>Spirochaetales</taxon>
        <taxon>Spirochaetaceae</taxon>
        <taxon>Candidatus Haliotispira</taxon>
    </lineage>
</organism>
<dbReference type="PIRSF" id="PIRSF000126">
    <property type="entry name" value="11-beta-HSD1"/>
    <property type="match status" value="1"/>
</dbReference>
<evidence type="ECO:0000256" key="2">
    <source>
        <dbReference type="ARBA" id="ARBA00023002"/>
    </source>
</evidence>
<comment type="similarity">
    <text evidence="1 3">Belongs to the short-chain dehydrogenases/reductases (SDR) family.</text>
</comment>
<keyword evidence="2 4" id="KW-0560">Oxidoreductase</keyword>
<reference evidence="4 5" key="1">
    <citation type="submission" date="2023-04" db="EMBL/GenBank/DDBJ databases">
        <title>Spirochaete genome identified in red abalone sample constitutes a novel genus.</title>
        <authorList>
            <person name="Sharma S.P."/>
            <person name="Purcell C.M."/>
            <person name="Hyde J.R."/>
            <person name="Severin A.J."/>
        </authorList>
    </citation>
    <scope>NUCLEOTIDE SEQUENCE [LARGE SCALE GENOMIC DNA]</scope>
    <source>
        <strain evidence="4 5">SP-2023</strain>
    </source>
</reference>
<gene>
    <name evidence="4" type="ORF">P0082_11005</name>
</gene>
<dbReference type="SUPFAM" id="SSF51735">
    <property type="entry name" value="NAD(P)-binding Rossmann-fold domains"/>
    <property type="match status" value="1"/>
</dbReference>
<dbReference type="PANTHER" id="PTHR42901:SF1">
    <property type="entry name" value="ALCOHOL DEHYDROGENASE"/>
    <property type="match status" value="1"/>
</dbReference>